<dbReference type="PROSITE" id="PS00627">
    <property type="entry name" value="GHMP_KINASES_ATP"/>
    <property type="match status" value="1"/>
</dbReference>
<proteinExistence type="predicted"/>
<feature type="domain" description="GHMP kinase N-terminal" evidence="5">
    <location>
        <begin position="75"/>
        <end position="154"/>
    </location>
</feature>
<evidence type="ECO:0000256" key="1">
    <source>
        <dbReference type="ARBA" id="ARBA00022679"/>
    </source>
</evidence>
<comment type="caution">
    <text evidence="6">The sequence shown here is derived from an EMBL/GenBank/DDBJ whole genome shotgun (WGS) entry which is preliminary data.</text>
</comment>
<dbReference type="PANTHER" id="PTHR32463">
    <property type="entry name" value="L-FUCOSE KINASE"/>
    <property type="match status" value="1"/>
</dbReference>
<dbReference type="SUPFAM" id="SSF54211">
    <property type="entry name" value="Ribosomal protein S5 domain 2-like"/>
    <property type="match status" value="1"/>
</dbReference>
<dbReference type="InterPro" id="IPR001174">
    <property type="entry name" value="HddA/FKP"/>
</dbReference>
<evidence type="ECO:0000313" key="7">
    <source>
        <dbReference type="Proteomes" id="UP000033423"/>
    </source>
</evidence>
<dbReference type="GO" id="GO:0005524">
    <property type="term" value="F:ATP binding"/>
    <property type="evidence" value="ECO:0007669"/>
    <property type="project" value="UniProtKB-KW"/>
</dbReference>
<reference evidence="6 7" key="1">
    <citation type="submission" date="2015-02" db="EMBL/GenBank/DDBJ databases">
        <title>Single-cell genomics of uncultivated deep-branching MTB reveals a conserved set of magnetosome genes.</title>
        <authorList>
            <person name="Kolinko S."/>
            <person name="Richter M."/>
            <person name="Glockner F.O."/>
            <person name="Brachmann A."/>
            <person name="Schuler D."/>
        </authorList>
    </citation>
    <scope>NUCLEOTIDE SEQUENCE [LARGE SCALE GENOMIC DNA]</scope>
    <source>
        <strain evidence="6">TM-1</strain>
    </source>
</reference>
<keyword evidence="7" id="KW-1185">Reference proteome</keyword>
<keyword evidence="3 6" id="KW-0418">Kinase</keyword>
<keyword evidence="4" id="KW-0067">ATP-binding</keyword>
<evidence type="ECO:0000259" key="5">
    <source>
        <dbReference type="Pfam" id="PF00288"/>
    </source>
</evidence>
<dbReference type="SUPFAM" id="SSF55060">
    <property type="entry name" value="GHMP Kinase, C-terminal domain"/>
    <property type="match status" value="1"/>
</dbReference>
<keyword evidence="2" id="KW-0547">Nucleotide-binding</keyword>
<dbReference type="Proteomes" id="UP000033423">
    <property type="component" value="Unassembled WGS sequence"/>
</dbReference>
<gene>
    <name evidence="6" type="ORF">MBAV_006437</name>
</gene>
<name>A0A0F3GH89_9BACT</name>
<dbReference type="Pfam" id="PF00288">
    <property type="entry name" value="GHMP_kinases_N"/>
    <property type="match status" value="1"/>
</dbReference>
<dbReference type="InterPro" id="IPR036554">
    <property type="entry name" value="GHMP_kinase_C_sf"/>
</dbReference>
<dbReference type="PANTHER" id="PTHR32463:SF0">
    <property type="entry name" value="L-FUCOSE KINASE"/>
    <property type="match status" value="1"/>
</dbReference>
<sequence length="255" mass="28862">MIITRTPFRVSFAGGGTDLKDFYIQNGYGAVVNTAIKKYMYIVIHPYFHDKIRIKYSRTEDVNSVEEIQHPILRECMRKVHIEKGIEIASFADIPSGTGLGSSSSFTVGLLNALYAYKGQILPREEIAHQACEIEIDILKEPIGKQDQYAAAYGNINHIRFNKDDSVNVTPILITDSLKKTLQRNLCLYYIGGNRNTRDILSEQKQNLKQLSIIKNMQNMLTLADEIKTAMEKNKPQLIGQLLHKGWLCKKALAS</sequence>
<dbReference type="PRINTS" id="PR00960">
    <property type="entry name" value="LMBPPROTEIN"/>
</dbReference>
<feature type="non-terminal residue" evidence="6">
    <location>
        <position position="255"/>
    </location>
</feature>
<protein>
    <submittedName>
        <fullName evidence="6">Kinase, galactokinase/mevalonate kinase</fullName>
    </submittedName>
</protein>
<dbReference type="AlphaFoldDB" id="A0A0F3GH89"/>
<dbReference type="GO" id="GO:0042352">
    <property type="term" value="P:GDP-L-fucose salvage"/>
    <property type="evidence" value="ECO:0007669"/>
    <property type="project" value="TreeGrafter"/>
</dbReference>
<dbReference type="Gene3D" id="3.30.230.120">
    <property type="match status" value="1"/>
</dbReference>
<evidence type="ECO:0000256" key="4">
    <source>
        <dbReference type="ARBA" id="ARBA00022840"/>
    </source>
</evidence>
<keyword evidence="1" id="KW-0808">Transferase</keyword>
<dbReference type="InterPro" id="IPR020568">
    <property type="entry name" value="Ribosomal_Su5_D2-typ_SF"/>
</dbReference>
<evidence type="ECO:0000256" key="2">
    <source>
        <dbReference type="ARBA" id="ARBA00022741"/>
    </source>
</evidence>
<organism evidence="6 7">
    <name type="scientific">Candidatus Magnetobacterium bavaricum</name>
    <dbReference type="NCBI Taxonomy" id="29290"/>
    <lineage>
        <taxon>Bacteria</taxon>
        <taxon>Pseudomonadati</taxon>
        <taxon>Nitrospirota</taxon>
        <taxon>Thermodesulfovibrionia</taxon>
        <taxon>Thermodesulfovibrionales</taxon>
        <taxon>Candidatus Magnetobacteriaceae</taxon>
        <taxon>Candidatus Magnetobacterium</taxon>
    </lineage>
</organism>
<dbReference type="InterPro" id="IPR052203">
    <property type="entry name" value="GHMP_Kinase-Related"/>
</dbReference>
<accession>A0A0F3GH89</accession>
<evidence type="ECO:0000256" key="3">
    <source>
        <dbReference type="ARBA" id="ARBA00022777"/>
    </source>
</evidence>
<dbReference type="InterPro" id="IPR006204">
    <property type="entry name" value="GHMP_kinase_N_dom"/>
</dbReference>
<evidence type="ECO:0000313" key="6">
    <source>
        <dbReference type="EMBL" id="KJU81304.1"/>
    </source>
</evidence>
<dbReference type="GO" id="GO:0050201">
    <property type="term" value="F:fucokinase activity"/>
    <property type="evidence" value="ECO:0007669"/>
    <property type="project" value="TreeGrafter"/>
</dbReference>
<dbReference type="EMBL" id="LACI01002732">
    <property type="protein sequence ID" value="KJU81304.1"/>
    <property type="molecule type" value="Genomic_DNA"/>
</dbReference>
<dbReference type="InterPro" id="IPR006203">
    <property type="entry name" value="GHMP_knse_ATP-bd_CS"/>
</dbReference>